<dbReference type="AlphaFoldDB" id="A0A7G9QPX4"/>
<keyword evidence="2" id="KW-0808">Transferase</keyword>
<dbReference type="InterPro" id="IPR050306">
    <property type="entry name" value="PfkB_Carbo_kinase"/>
</dbReference>
<keyword evidence="8" id="KW-1185">Reference proteome</keyword>
<dbReference type="PANTHER" id="PTHR43085">
    <property type="entry name" value="HEXOKINASE FAMILY MEMBER"/>
    <property type="match status" value="1"/>
</dbReference>
<comment type="similarity">
    <text evidence="1">Belongs to the carbohydrate kinase PfkB family.</text>
</comment>
<reference evidence="7 8" key="1">
    <citation type="submission" date="2020-08" db="EMBL/GenBank/DDBJ databases">
        <title>Genome sequence of Thermomonas brevis KACC 16975T.</title>
        <authorList>
            <person name="Hyun D.-W."/>
            <person name="Bae J.-W."/>
        </authorList>
    </citation>
    <scope>NUCLEOTIDE SEQUENCE [LARGE SCALE GENOMIC DNA]</scope>
    <source>
        <strain evidence="7 8">KACC 16975</strain>
    </source>
</reference>
<keyword evidence="5" id="KW-0067">ATP-binding</keyword>
<dbReference type="CDD" id="cd01167">
    <property type="entry name" value="bac_FRK"/>
    <property type="match status" value="1"/>
</dbReference>
<dbReference type="InterPro" id="IPR002173">
    <property type="entry name" value="Carboh/pur_kinase_PfkB_CS"/>
</dbReference>
<evidence type="ECO:0000256" key="2">
    <source>
        <dbReference type="ARBA" id="ARBA00022679"/>
    </source>
</evidence>
<keyword evidence="3" id="KW-0547">Nucleotide-binding</keyword>
<name>A0A7G9QPX4_9GAMM</name>
<dbReference type="SUPFAM" id="SSF53613">
    <property type="entry name" value="Ribokinase-like"/>
    <property type="match status" value="1"/>
</dbReference>
<dbReference type="EMBL" id="CP060711">
    <property type="protein sequence ID" value="QNN45399.1"/>
    <property type="molecule type" value="Genomic_DNA"/>
</dbReference>
<evidence type="ECO:0000256" key="3">
    <source>
        <dbReference type="ARBA" id="ARBA00022741"/>
    </source>
</evidence>
<dbReference type="GO" id="GO:0016301">
    <property type="term" value="F:kinase activity"/>
    <property type="evidence" value="ECO:0007669"/>
    <property type="project" value="UniProtKB-KW"/>
</dbReference>
<dbReference type="InterPro" id="IPR029056">
    <property type="entry name" value="Ribokinase-like"/>
</dbReference>
<accession>A0A7G9QPX4</accession>
<protein>
    <submittedName>
        <fullName evidence="7">Carbohydrate kinase</fullName>
    </submittedName>
</protein>
<feature type="domain" description="Carbohydrate kinase PfkB" evidence="6">
    <location>
        <begin position="1"/>
        <end position="316"/>
    </location>
</feature>
<evidence type="ECO:0000256" key="4">
    <source>
        <dbReference type="ARBA" id="ARBA00022777"/>
    </source>
</evidence>
<dbReference type="Pfam" id="PF00294">
    <property type="entry name" value="PfkB"/>
    <property type="match status" value="1"/>
</dbReference>
<dbReference type="PANTHER" id="PTHR43085:SF1">
    <property type="entry name" value="PSEUDOURIDINE KINASE-RELATED"/>
    <property type="match status" value="1"/>
</dbReference>
<organism evidence="7 8">
    <name type="scientific">Thermomonas brevis</name>
    <dbReference type="NCBI Taxonomy" id="215691"/>
    <lineage>
        <taxon>Bacteria</taxon>
        <taxon>Pseudomonadati</taxon>
        <taxon>Pseudomonadota</taxon>
        <taxon>Gammaproteobacteria</taxon>
        <taxon>Lysobacterales</taxon>
        <taxon>Lysobacteraceae</taxon>
        <taxon>Thermomonas</taxon>
    </lineage>
</organism>
<evidence type="ECO:0000256" key="5">
    <source>
        <dbReference type="ARBA" id="ARBA00022840"/>
    </source>
</evidence>
<dbReference type="InterPro" id="IPR011611">
    <property type="entry name" value="PfkB_dom"/>
</dbReference>
<dbReference type="KEGG" id="tbv:H9L17_09150"/>
<dbReference type="RefSeq" id="WP_187569165.1">
    <property type="nucleotide sequence ID" value="NZ_CP060711.1"/>
</dbReference>
<evidence type="ECO:0000256" key="1">
    <source>
        <dbReference type="ARBA" id="ARBA00010688"/>
    </source>
</evidence>
<dbReference type="GO" id="GO:0005524">
    <property type="term" value="F:ATP binding"/>
    <property type="evidence" value="ECO:0007669"/>
    <property type="project" value="UniProtKB-KW"/>
</dbReference>
<gene>
    <name evidence="7" type="ORF">H9L17_09150</name>
</gene>
<proteinExistence type="inferred from homology"/>
<evidence type="ECO:0000259" key="6">
    <source>
        <dbReference type="Pfam" id="PF00294"/>
    </source>
</evidence>
<dbReference type="PROSITE" id="PS00584">
    <property type="entry name" value="PFKB_KINASES_2"/>
    <property type="match status" value="1"/>
</dbReference>
<keyword evidence="4 7" id="KW-0418">Kinase</keyword>
<dbReference type="Gene3D" id="3.40.1190.20">
    <property type="match status" value="1"/>
</dbReference>
<evidence type="ECO:0000313" key="7">
    <source>
        <dbReference type="EMBL" id="QNN45399.1"/>
    </source>
</evidence>
<evidence type="ECO:0000313" key="8">
    <source>
        <dbReference type="Proteomes" id="UP000515977"/>
    </source>
</evidence>
<sequence>MGKIVCFGEILIDMLAQPPATADAPRAFLQYAGGAPANVAVAAARLGARSHFAGMVGRDMFGDFLVESLAEAGVATDLIVRTDAAKTALAFVALDAHGERSFSFYRPPAADLLFRDEHFRPGCFDGTGCFHVCSNSLTEAGIADATFAGMERARDAGALVSLDLNLRPALWHAAVDPIPRLWQALERAELVKLSREELDYLAQPLGHEGEAQVLHRLLAARARWVIVTDGAAPLRWWTRDVQGIAPSFRVPCLDTTAAGDAFVGGVLHALAERGASGAGFAAFCRDRDAIAEVLRFGAAVGALAVTRKGAFAAMPTLDEVHQLLEQQDAIA</sequence>
<dbReference type="Proteomes" id="UP000515977">
    <property type="component" value="Chromosome"/>
</dbReference>